<dbReference type="VEuPathDB" id="FungiDB:AMAG_10513"/>
<sequence>MAAGQVFSKSARGVYVDPTLGSKFKVVTGAGKVNSKDAAVAACQAAGLTLADVTQANWADVVNAVRASTAVNPNPLDAVVVNSWDGNDYGGVALQLNVRATSDTITNAGITLLNAPAYPLCQQAATLKAAAATNSTTTAAAAAAPAPQIARKDGNLAIVGPATHVKHAAAMCKQALGDGAAPAVLDVAKPADVMKATALAVSVVGVNKQVWVGGNKPSVLVTKAVAPGQAVTSPDNVGSDKYILCKKA</sequence>
<evidence type="ECO:0000313" key="2">
    <source>
        <dbReference type="Proteomes" id="UP000054350"/>
    </source>
</evidence>
<organism evidence="1 2">
    <name type="scientific">Allomyces macrogynus (strain ATCC 38327)</name>
    <name type="common">Allomyces javanicus var. macrogynus</name>
    <dbReference type="NCBI Taxonomy" id="578462"/>
    <lineage>
        <taxon>Eukaryota</taxon>
        <taxon>Fungi</taxon>
        <taxon>Fungi incertae sedis</taxon>
        <taxon>Blastocladiomycota</taxon>
        <taxon>Blastocladiomycetes</taxon>
        <taxon>Blastocladiales</taxon>
        <taxon>Blastocladiaceae</taxon>
        <taxon>Allomyces</taxon>
    </lineage>
</organism>
<dbReference type="EMBL" id="GG745349">
    <property type="protein sequence ID" value="KNE66286.1"/>
    <property type="molecule type" value="Genomic_DNA"/>
</dbReference>
<name>A0A0L0SUZ5_ALLM3</name>
<reference evidence="1 2" key="1">
    <citation type="submission" date="2009-11" db="EMBL/GenBank/DDBJ databases">
        <title>Annotation of Allomyces macrogynus ATCC 38327.</title>
        <authorList>
            <consortium name="The Broad Institute Genome Sequencing Platform"/>
            <person name="Russ C."/>
            <person name="Cuomo C."/>
            <person name="Burger G."/>
            <person name="Gray M.W."/>
            <person name="Holland P.W.H."/>
            <person name="King N."/>
            <person name="Lang F.B.F."/>
            <person name="Roger A.J."/>
            <person name="Ruiz-Trillo I."/>
            <person name="Young S.K."/>
            <person name="Zeng Q."/>
            <person name="Gargeya S."/>
            <person name="Fitzgerald M."/>
            <person name="Haas B."/>
            <person name="Abouelleil A."/>
            <person name="Alvarado L."/>
            <person name="Arachchi H.M."/>
            <person name="Berlin A."/>
            <person name="Chapman S.B."/>
            <person name="Gearin G."/>
            <person name="Goldberg J."/>
            <person name="Griggs A."/>
            <person name="Gujja S."/>
            <person name="Hansen M."/>
            <person name="Heiman D."/>
            <person name="Howarth C."/>
            <person name="Larimer J."/>
            <person name="Lui A."/>
            <person name="MacDonald P.J.P."/>
            <person name="McCowen C."/>
            <person name="Montmayeur A."/>
            <person name="Murphy C."/>
            <person name="Neiman D."/>
            <person name="Pearson M."/>
            <person name="Priest M."/>
            <person name="Roberts A."/>
            <person name="Saif S."/>
            <person name="Shea T."/>
            <person name="Sisk P."/>
            <person name="Stolte C."/>
            <person name="Sykes S."/>
            <person name="Wortman J."/>
            <person name="Nusbaum C."/>
            <person name="Birren B."/>
        </authorList>
    </citation>
    <scope>NUCLEOTIDE SEQUENCE [LARGE SCALE GENOMIC DNA]</scope>
    <source>
        <strain evidence="1 2">ATCC 38327</strain>
    </source>
</reference>
<accession>A0A0L0SUZ5</accession>
<gene>
    <name evidence="1" type="ORF">AMAG_10513</name>
</gene>
<proteinExistence type="predicted"/>
<dbReference type="AlphaFoldDB" id="A0A0L0SUZ5"/>
<keyword evidence="2" id="KW-1185">Reference proteome</keyword>
<evidence type="ECO:0000313" key="1">
    <source>
        <dbReference type="EMBL" id="KNE66286.1"/>
    </source>
</evidence>
<protein>
    <submittedName>
        <fullName evidence="1">Uncharacterized protein</fullName>
    </submittedName>
</protein>
<reference evidence="2" key="2">
    <citation type="submission" date="2009-11" db="EMBL/GenBank/DDBJ databases">
        <title>The Genome Sequence of Allomyces macrogynus strain ATCC 38327.</title>
        <authorList>
            <consortium name="The Broad Institute Genome Sequencing Platform"/>
            <person name="Russ C."/>
            <person name="Cuomo C."/>
            <person name="Shea T."/>
            <person name="Young S.K."/>
            <person name="Zeng Q."/>
            <person name="Koehrsen M."/>
            <person name="Haas B."/>
            <person name="Borodovsky M."/>
            <person name="Guigo R."/>
            <person name="Alvarado L."/>
            <person name="Berlin A."/>
            <person name="Borenstein D."/>
            <person name="Chen Z."/>
            <person name="Engels R."/>
            <person name="Freedman E."/>
            <person name="Gellesch M."/>
            <person name="Goldberg J."/>
            <person name="Griggs A."/>
            <person name="Gujja S."/>
            <person name="Heiman D."/>
            <person name="Hepburn T."/>
            <person name="Howarth C."/>
            <person name="Jen D."/>
            <person name="Larson L."/>
            <person name="Lewis B."/>
            <person name="Mehta T."/>
            <person name="Park D."/>
            <person name="Pearson M."/>
            <person name="Roberts A."/>
            <person name="Saif S."/>
            <person name="Shenoy N."/>
            <person name="Sisk P."/>
            <person name="Stolte C."/>
            <person name="Sykes S."/>
            <person name="Walk T."/>
            <person name="White J."/>
            <person name="Yandava C."/>
            <person name="Burger G."/>
            <person name="Gray M.W."/>
            <person name="Holland P.W.H."/>
            <person name="King N."/>
            <person name="Lang F.B.F."/>
            <person name="Roger A.J."/>
            <person name="Ruiz-Trillo I."/>
            <person name="Lander E."/>
            <person name="Nusbaum C."/>
        </authorList>
    </citation>
    <scope>NUCLEOTIDE SEQUENCE [LARGE SCALE GENOMIC DNA]</scope>
    <source>
        <strain evidence="2">ATCC 38327</strain>
    </source>
</reference>
<dbReference type="Proteomes" id="UP000054350">
    <property type="component" value="Unassembled WGS sequence"/>
</dbReference>